<evidence type="ECO:0000313" key="2">
    <source>
        <dbReference type="Proteomes" id="UP000288805"/>
    </source>
</evidence>
<dbReference type="Pfam" id="PF04305">
    <property type="entry name" value="DUF455"/>
    <property type="match status" value="1"/>
</dbReference>
<organism evidence="1 2">
    <name type="scientific">Vitis vinifera</name>
    <name type="common">Grape</name>
    <dbReference type="NCBI Taxonomy" id="29760"/>
    <lineage>
        <taxon>Eukaryota</taxon>
        <taxon>Viridiplantae</taxon>
        <taxon>Streptophyta</taxon>
        <taxon>Embryophyta</taxon>
        <taxon>Tracheophyta</taxon>
        <taxon>Spermatophyta</taxon>
        <taxon>Magnoliopsida</taxon>
        <taxon>eudicotyledons</taxon>
        <taxon>Gunneridae</taxon>
        <taxon>Pentapetalae</taxon>
        <taxon>rosids</taxon>
        <taxon>Vitales</taxon>
        <taxon>Vitaceae</taxon>
        <taxon>Viteae</taxon>
        <taxon>Vitis</taxon>
    </lineage>
</organism>
<comment type="caution">
    <text evidence="1">The sequence shown here is derived from an EMBL/GenBank/DDBJ whole genome shotgun (WGS) entry which is preliminary data.</text>
</comment>
<accession>A0A438EG98</accession>
<evidence type="ECO:0008006" key="3">
    <source>
        <dbReference type="Google" id="ProtNLM"/>
    </source>
</evidence>
<sequence>MDGCTYTFKKWEKLIKMWNSKDNEARGLDAGPRLVQKLIGFGDSRTSNIVARIADEEVAHVAVGVHWFVSVCQKMGRAPCSTFKDLLKEYNVELKGPFNYSARDEAGIPRDWYDTSSTSEVKQDKSEPLSEVYERLACIISMENENSSLNRPPG</sequence>
<name>A0A438EG98_VITVI</name>
<reference evidence="1 2" key="1">
    <citation type="journal article" date="2018" name="PLoS Genet.">
        <title>Population sequencing reveals clonal diversity and ancestral inbreeding in the grapevine cultivar Chardonnay.</title>
        <authorList>
            <person name="Roach M.J."/>
            <person name="Johnson D.L."/>
            <person name="Bohlmann J."/>
            <person name="van Vuuren H.J."/>
            <person name="Jones S.J."/>
            <person name="Pretorius I.S."/>
            <person name="Schmidt S.A."/>
            <person name="Borneman A.R."/>
        </authorList>
    </citation>
    <scope>NUCLEOTIDE SEQUENCE [LARGE SCALE GENOMIC DNA]</scope>
    <source>
        <strain evidence="2">cv. Chardonnay</strain>
        <tissue evidence="1">Leaf</tissue>
    </source>
</reference>
<evidence type="ECO:0000313" key="1">
    <source>
        <dbReference type="EMBL" id="RVW46720.1"/>
    </source>
</evidence>
<dbReference type="Proteomes" id="UP000288805">
    <property type="component" value="Unassembled WGS sequence"/>
</dbReference>
<dbReference type="InterPro" id="IPR007402">
    <property type="entry name" value="DUF455"/>
</dbReference>
<dbReference type="EMBL" id="QGNW01001299">
    <property type="protein sequence ID" value="RVW46720.1"/>
    <property type="molecule type" value="Genomic_DNA"/>
</dbReference>
<dbReference type="PANTHER" id="PTHR42782:SF4">
    <property type="entry name" value="DUF455 DOMAIN-CONTAINING PROTEIN"/>
    <property type="match status" value="1"/>
</dbReference>
<proteinExistence type="predicted"/>
<dbReference type="PANTHER" id="PTHR42782">
    <property type="entry name" value="SI:CH73-314G15.3"/>
    <property type="match status" value="1"/>
</dbReference>
<protein>
    <recommendedName>
        <fullName evidence="3">DUF455 family protein</fullName>
    </recommendedName>
</protein>
<dbReference type="AlphaFoldDB" id="A0A438EG98"/>
<gene>
    <name evidence="1" type="primary">HI_0077_2</name>
    <name evidence="1" type="ORF">CK203_084504</name>
</gene>